<dbReference type="PANTHER" id="PTHR43661">
    <property type="entry name" value="D-XYLONATE DEHYDRATASE"/>
    <property type="match status" value="1"/>
</dbReference>
<comment type="cofactor">
    <cofactor evidence="15">
        <name>[2Fe-2S] cluster</name>
        <dbReference type="ChEBI" id="CHEBI:190135"/>
    </cofactor>
    <text evidence="15">Binds 1 [2Fe-2S] cluster per subunit. This cluster acts as a Lewis acid cofactor.</text>
</comment>
<comment type="pathway">
    <text evidence="13 15">Amino-acid biosynthesis; L-isoleucine biosynthesis; L-isoleucine from 2-oxobutanoate: step 3/4.</text>
</comment>
<evidence type="ECO:0000256" key="14">
    <source>
        <dbReference type="ARBA" id="ARBA00029490"/>
    </source>
</evidence>
<organism evidence="18 19">
    <name type="scientific">Candidatus Avacidaminococcus intestinavium</name>
    <dbReference type="NCBI Taxonomy" id="2840684"/>
    <lineage>
        <taxon>Bacteria</taxon>
        <taxon>Bacillati</taxon>
        <taxon>Bacillota</taxon>
        <taxon>Negativicutes</taxon>
        <taxon>Acidaminococcales</taxon>
        <taxon>Acidaminococcaceae</taxon>
        <taxon>Acidaminococcaceae incertae sedis</taxon>
        <taxon>Candidatus Avacidaminococcus</taxon>
    </lineage>
</organism>
<feature type="binding site" evidence="15">
    <location>
        <position position="80"/>
    </location>
    <ligand>
        <name>Mg(2+)</name>
        <dbReference type="ChEBI" id="CHEBI:18420"/>
    </ligand>
</feature>
<keyword evidence="5 15" id="KW-0479">Metal-binding</keyword>
<dbReference type="EMBL" id="DVNI01000081">
    <property type="protein sequence ID" value="HIU64389.1"/>
    <property type="molecule type" value="Genomic_DNA"/>
</dbReference>
<comment type="cofactor">
    <cofactor evidence="1 15">
        <name>Mg(2+)</name>
        <dbReference type="ChEBI" id="CHEBI:18420"/>
    </cofactor>
</comment>
<dbReference type="PANTHER" id="PTHR43661:SF3">
    <property type="entry name" value="D-XYLONATE DEHYDRATASE YAGF-RELATED"/>
    <property type="match status" value="1"/>
</dbReference>
<dbReference type="NCBIfam" id="NF002068">
    <property type="entry name" value="PRK00911.1"/>
    <property type="match status" value="1"/>
</dbReference>
<evidence type="ECO:0000256" key="7">
    <source>
        <dbReference type="ARBA" id="ARBA00023004"/>
    </source>
</evidence>
<keyword evidence="9 15" id="KW-0456">Lyase</keyword>
<comment type="catalytic activity">
    <reaction evidence="11">
        <text>(2R)-2,3-dihydroxy-3-methylbutanoate = 3-methyl-2-oxobutanoate + H2O</text>
        <dbReference type="Rhea" id="RHEA:24809"/>
        <dbReference type="ChEBI" id="CHEBI:11851"/>
        <dbReference type="ChEBI" id="CHEBI:15377"/>
        <dbReference type="ChEBI" id="CHEBI:49072"/>
        <dbReference type="EC" id="4.2.1.9"/>
    </reaction>
    <physiologicalReaction direction="left-to-right" evidence="11">
        <dbReference type="Rhea" id="RHEA:24810"/>
    </physiologicalReaction>
</comment>
<dbReference type="Pfam" id="PF24877">
    <property type="entry name" value="ILV_EDD_C"/>
    <property type="match status" value="1"/>
</dbReference>
<feature type="modified residue" description="N6-carboxylysine" evidence="15">
    <location>
        <position position="123"/>
    </location>
</feature>
<dbReference type="AlphaFoldDB" id="A0A9D1MQ36"/>
<evidence type="ECO:0000256" key="13">
    <source>
        <dbReference type="ARBA" id="ARBA00029437"/>
    </source>
</evidence>
<feature type="domain" description="Dihydroxy-acid/6-phosphogluconate dehydratase N-terminal" evidence="16">
    <location>
        <begin position="33"/>
        <end position="351"/>
    </location>
</feature>
<dbReference type="InterPro" id="IPR004404">
    <property type="entry name" value="DihydroxyA_deHydtase"/>
</dbReference>
<dbReference type="GO" id="GO:0004160">
    <property type="term" value="F:dihydroxy-acid dehydratase activity"/>
    <property type="evidence" value="ECO:0007669"/>
    <property type="project" value="UniProtKB-UniRule"/>
</dbReference>
<reference evidence="18" key="2">
    <citation type="journal article" date="2021" name="PeerJ">
        <title>Extensive microbial diversity within the chicken gut microbiome revealed by metagenomics and culture.</title>
        <authorList>
            <person name="Gilroy R."/>
            <person name="Ravi A."/>
            <person name="Getino M."/>
            <person name="Pursley I."/>
            <person name="Horton D.L."/>
            <person name="Alikhan N.F."/>
            <person name="Baker D."/>
            <person name="Gharbi K."/>
            <person name="Hall N."/>
            <person name="Watson M."/>
            <person name="Adriaenssens E.M."/>
            <person name="Foster-Nyarko E."/>
            <person name="Jarju S."/>
            <person name="Secka A."/>
            <person name="Antonio M."/>
            <person name="Oren A."/>
            <person name="Chaudhuri R.R."/>
            <person name="La Ragione R."/>
            <person name="Hildebrand F."/>
            <person name="Pallen M.J."/>
        </authorList>
    </citation>
    <scope>NUCLEOTIDE SEQUENCE</scope>
    <source>
        <strain evidence="18">CHK160-1198</strain>
    </source>
</reference>
<dbReference type="NCBIfam" id="TIGR00110">
    <property type="entry name" value="ilvD"/>
    <property type="match status" value="1"/>
</dbReference>
<keyword evidence="4 15" id="KW-0001">2Fe-2S</keyword>
<keyword evidence="8 15" id="KW-0411">Iron-sulfur</keyword>
<evidence type="ECO:0000256" key="11">
    <source>
        <dbReference type="ARBA" id="ARBA00029304"/>
    </source>
</evidence>
<dbReference type="HAMAP" id="MF_00012">
    <property type="entry name" value="IlvD"/>
    <property type="match status" value="1"/>
</dbReference>
<dbReference type="GO" id="GO:0005829">
    <property type="term" value="C:cytosol"/>
    <property type="evidence" value="ECO:0007669"/>
    <property type="project" value="TreeGrafter"/>
</dbReference>
<feature type="binding site" description="via carbamate group" evidence="15">
    <location>
        <position position="123"/>
    </location>
    <ligand>
        <name>Mg(2+)</name>
        <dbReference type="ChEBI" id="CHEBI:18420"/>
    </ligand>
</feature>
<evidence type="ECO:0000259" key="17">
    <source>
        <dbReference type="Pfam" id="PF24877"/>
    </source>
</evidence>
<name>A0A9D1MQ36_9FIRM</name>
<evidence type="ECO:0000256" key="1">
    <source>
        <dbReference type="ARBA" id="ARBA00001946"/>
    </source>
</evidence>
<dbReference type="Proteomes" id="UP000824099">
    <property type="component" value="Unassembled WGS sequence"/>
</dbReference>
<evidence type="ECO:0000256" key="8">
    <source>
        <dbReference type="ARBA" id="ARBA00023014"/>
    </source>
</evidence>
<comment type="similarity">
    <text evidence="2 15">Belongs to the IlvD/Edd family.</text>
</comment>
<evidence type="ECO:0000259" key="16">
    <source>
        <dbReference type="Pfam" id="PF00920"/>
    </source>
</evidence>
<dbReference type="GO" id="GO:0009097">
    <property type="term" value="P:isoleucine biosynthetic process"/>
    <property type="evidence" value="ECO:0007669"/>
    <property type="project" value="UniProtKB-UniRule"/>
</dbReference>
<dbReference type="EC" id="4.2.1.9" evidence="14 15"/>
<evidence type="ECO:0000256" key="2">
    <source>
        <dbReference type="ARBA" id="ARBA00006486"/>
    </source>
</evidence>
<comment type="pathway">
    <text evidence="12 15">Amino-acid biosynthesis; L-valine biosynthesis; L-valine from pyruvate: step 3/4.</text>
</comment>
<evidence type="ECO:0000256" key="10">
    <source>
        <dbReference type="ARBA" id="ARBA00023304"/>
    </source>
</evidence>
<accession>A0A9D1MQ36</accession>
<dbReference type="SUPFAM" id="SSF143975">
    <property type="entry name" value="IlvD/EDD N-terminal domain-like"/>
    <property type="match status" value="1"/>
</dbReference>
<dbReference type="GO" id="GO:0000287">
    <property type="term" value="F:magnesium ion binding"/>
    <property type="evidence" value="ECO:0007669"/>
    <property type="project" value="UniProtKB-UniRule"/>
</dbReference>
<reference evidence="18" key="1">
    <citation type="submission" date="2020-10" db="EMBL/GenBank/DDBJ databases">
        <authorList>
            <person name="Gilroy R."/>
        </authorList>
    </citation>
    <scope>NUCLEOTIDE SEQUENCE</scope>
    <source>
        <strain evidence="18">CHK160-1198</strain>
    </source>
</reference>
<evidence type="ECO:0000313" key="18">
    <source>
        <dbReference type="EMBL" id="HIU64389.1"/>
    </source>
</evidence>
<comment type="function">
    <text evidence="15">Functions in the biosynthesis of branched-chain amino acids. Catalyzes the dehydration of (2R,3R)-2,3-dihydroxy-3-methylpentanoate (2,3-dihydroxy-3-methylvalerate) into 2-oxo-3-methylpentanoate (2-oxo-3-methylvalerate) and of (2R)-2,3-dihydroxy-3-methylbutanoate (2,3-dihydroxyisovalerate) into 2-oxo-3-methylbutanoate (2-oxoisovalerate), the penultimate precursor to L-isoleucine and L-valine, respectively.</text>
</comment>
<proteinExistence type="inferred from homology"/>
<dbReference type="Pfam" id="PF00920">
    <property type="entry name" value="ILVD_EDD_N"/>
    <property type="match status" value="1"/>
</dbReference>
<evidence type="ECO:0000256" key="12">
    <source>
        <dbReference type="ARBA" id="ARBA00029436"/>
    </source>
</evidence>
<keyword evidence="7 15" id="KW-0408">Iron</keyword>
<feature type="binding site" evidence="15">
    <location>
        <position position="122"/>
    </location>
    <ligand>
        <name>Mg(2+)</name>
        <dbReference type="ChEBI" id="CHEBI:18420"/>
    </ligand>
</feature>
<dbReference type="InterPro" id="IPR042096">
    <property type="entry name" value="Dihydro-acid_dehy_C"/>
</dbReference>
<dbReference type="FunFam" id="3.50.30.80:FF:000001">
    <property type="entry name" value="Dihydroxy-acid dehydratase"/>
    <property type="match status" value="1"/>
</dbReference>
<dbReference type="InterPro" id="IPR056740">
    <property type="entry name" value="ILV_EDD_C"/>
</dbReference>
<evidence type="ECO:0000313" key="19">
    <source>
        <dbReference type="Proteomes" id="UP000824099"/>
    </source>
</evidence>
<keyword evidence="10 15" id="KW-0100">Branched-chain amino acid biosynthesis</keyword>
<feature type="active site" description="Proton acceptor" evidence="15">
    <location>
        <position position="471"/>
    </location>
</feature>
<evidence type="ECO:0000256" key="9">
    <source>
        <dbReference type="ARBA" id="ARBA00023239"/>
    </source>
</evidence>
<dbReference type="GO" id="GO:0051537">
    <property type="term" value="F:2 iron, 2 sulfur cluster binding"/>
    <property type="evidence" value="ECO:0007669"/>
    <property type="project" value="UniProtKB-UniRule"/>
</dbReference>
<dbReference type="GO" id="GO:0009099">
    <property type="term" value="P:L-valine biosynthetic process"/>
    <property type="evidence" value="ECO:0007669"/>
    <property type="project" value="UniProtKB-UniRule"/>
</dbReference>
<dbReference type="PROSITE" id="PS00886">
    <property type="entry name" value="ILVD_EDD_1"/>
    <property type="match status" value="1"/>
</dbReference>
<evidence type="ECO:0000256" key="6">
    <source>
        <dbReference type="ARBA" id="ARBA00022842"/>
    </source>
</evidence>
<feature type="domain" description="Dihydroxy-acid/6-phosphogluconate dehydratase C-terminal" evidence="17">
    <location>
        <begin position="361"/>
        <end position="552"/>
    </location>
</feature>
<dbReference type="Gene3D" id="3.50.30.80">
    <property type="entry name" value="IlvD/EDD C-terminal domain-like"/>
    <property type="match status" value="1"/>
</dbReference>
<comment type="caution">
    <text evidence="18">The sequence shown here is derived from an EMBL/GenBank/DDBJ whole genome shotgun (WGS) entry which is preliminary data.</text>
</comment>
<keyword evidence="3 15" id="KW-0028">Amino-acid biosynthesis</keyword>
<feature type="binding site" evidence="15">
    <location>
        <position position="445"/>
    </location>
    <ligand>
        <name>Mg(2+)</name>
        <dbReference type="ChEBI" id="CHEBI:18420"/>
    </ligand>
</feature>
<comment type="catalytic activity">
    <reaction evidence="15">
        <text>(2R,3R)-2,3-dihydroxy-3-methylpentanoate = (S)-3-methyl-2-oxopentanoate + H2O</text>
        <dbReference type="Rhea" id="RHEA:27694"/>
        <dbReference type="ChEBI" id="CHEBI:15377"/>
        <dbReference type="ChEBI" id="CHEBI:35146"/>
        <dbReference type="ChEBI" id="CHEBI:49258"/>
        <dbReference type="EC" id="4.2.1.9"/>
    </reaction>
</comment>
<evidence type="ECO:0000256" key="15">
    <source>
        <dbReference type="HAMAP-Rule" id="MF_00012"/>
    </source>
</evidence>
<dbReference type="InterPro" id="IPR000581">
    <property type="entry name" value="ILV_EDD_N"/>
</dbReference>
<evidence type="ECO:0000256" key="5">
    <source>
        <dbReference type="ARBA" id="ARBA00022723"/>
    </source>
</evidence>
<keyword evidence="6 15" id="KW-0460">Magnesium</keyword>
<dbReference type="SUPFAM" id="SSF52016">
    <property type="entry name" value="LeuD/IlvD-like"/>
    <property type="match status" value="1"/>
</dbReference>
<dbReference type="PROSITE" id="PS00887">
    <property type="entry name" value="ILVD_EDD_2"/>
    <property type="match status" value="1"/>
</dbReference>
<dbReference type="InterPro" id="IPR020558">
    <property type="entry name" value="DiOHA_6PGluconate_deHydtase_CS"/>
</dbReference>
<evidence type="ECO:0000256" key="3">
    <source>
        <dbReference type="ARBA" id="ARBA00022605"/>
    </source>
</evidence>
<sequence length="558" mass="58783">MKRISDEVKKGSTRAAHRSLFYAMGYTDDEIDRPLIGIVNAQNEIIPGHIHLDQIATAVKYGVLANGGTPVEFPAIGICDGIAMGHKGMKYPLVSRELIADSIEAMAIGHAFDALVLIPNCDKIVPGMLMAAARLDIPAIFVSGGPMLPGRRNGQDISVSTAFEAAGRYEAGQISAAELKEVEKSACPGCGSCSGLFTANTMNCLTEVLGMALPGNGTIPAAYYGARIALAKQAGKQIMQLVEKNIKPSAIMTKDAFKNAITVDMAIGGSSNTALHLPAIAHEAGVPLPLSLFDEISKSTPYLTKLSPGGSHHIVDLHEAGGINAVMNELARNNLLNKGALTVTGKTLGQNFAEAKITRPDVIHTLENPYNKTGGIAILTGNIAPDCSVVKESAVAPEMLVHSGPARVYDSEEAAIDAIVNKKIHSGDVIVIRYEGPKGGPGMREMLNPTSVLAGMGLDKEVALLTDGRFSGATRGACIGHISPEAFEGGNIALIKEGDIISIDIPNRSLNVALTEAELHLRRQNWTRPEPKIKTGYLARYAALVSSAAKGAILEVPK</sequence>
<comment type="subunit">
    <text evidence="15">Homodimer.</text>
</comment>
<dbReference type="InterPro" id="IPR037237">
    <property type="entry name" value="IlvD/EDD_N"/>
</dbReference>
<gene>
    <name evidence="15 18" type="primary">ilvD</name>
    <name evidence="18" type="ORF">IAB06_05095</name>
</gene>
<evidence type="ECO:0000256" key="4">
    <source>
        <dbReference type="ARBA" id="ARBA00022714"/>
    </source>
</evidence>
<comment type="caution">
    <text evidence="15">Lacks conserved residue(s) required for the propagation of feature annotation.</text>
</comment>
<protein>
    <recommendedName>
        <fullName evidence="14 15">Dihydroxy-acid dehydratase</fullName>
        <shortName evidence="15">DAD</shortName>
        <ecNumber evidence="14 15">4.2.1.9</ecNumber>
    </recommendedName>
</protein>